<evidence type="ECO:0000313" key="2">
    <source>
        <dbReference type="EMBL" id="SAM57584.1"/>
    </source>
</evidence>
<feature type="chain" id="PRO_5008674752" evidence="1">
    <location>
        <begin position="22"/>
        <end position="263"/>
    </location>
</feature>
<sequence>MTRPLHTACCALALACLPALAADNTRDDIQPADLVHILIGAYEGAADAADRSGHPFGGERLSHEDLVRLEANVQQLQQGLRDITKADGSLDSDRIATLLNDLQDRRGESRTIDFVRALNTLRELEKQPDGFTLDSILNLFAGRDGSRSASNNGAPLLDTLKLVYADRQLGSPDAAREAAAHRLINETLARGALDPARHAEIAGLLEKLGAPYRDDYQKWQATPPRIAVRPDTNTEADILRQLENLTPAQRERILQILREKEPR</sequence>
<dbReference type="AlphaFoldDB" id="A0A1C3H257"/>
<gene>
    <name evidence="2" type="ORF">CHUV0807_0318</name>
</gene>
<name>A0A1C3H257_9GAMM</name>
<proteinExistence type="predicted"/>
<accession>A0A1C3H257</accession>
<evidence type="ECO:0000256" key="1">
    <source>
        <dbReference type="SAM" id="SignalP"/>
    </source>
</evidence>
<organism evidence="2 3">
    <name type="scientific">Cardiobacterium hominis</name>
    <dbReference type="NCBI Taxonomy" id="2718"/>
    <lineage>
        <taxon>Bacteria</taxon>
        <taxon>Pseudomonadati</taxon>
        <taxon>Pseudomonadota</taxon>
        <taxon>Gammaproteobacteria</taxon>
        <taxon>Cardiobacteriales</taxon>
        <taxon>Cardiobacteriaceae</taxon>
        <taxon>Cardiobacterium</taxon>
    </lineage>
</organism>
<keyword evidence="1" id="KW-0732">Signal</keyword>
<dbReference type="PROSITE" id="PS51257">
    <property type="entry name" value="PROKAR_LIPOPROTEIN"/>
    <property type="match status" value="1"/>
</dbReference>
<feature type="signal peptide" evidence="1">
    <location>
        <begin position="1"/>
        <end position="21"/>
    </location>
</feature>
<protein>
    <submittedName>
        <fullName evidence="2">Uncharacterized protein</fullName>
    </submittedName>
</protein>
<dbReference type="RefSeq" id="WP_179123491.1">
    <property type="nucleotide sequence ID" value="NZ_CP171111.1"/>
</dbReference>
<dbReference type="Proteomes" id="UP000190837">
    <property type="component" value="Unassembled WGS sequence"/>
</dbReference>
<evidence type="ECO:0000313" key="3">
    <source>
        <dbReference type="Proteomes" id="UP000190837"/>
    </source>
</evidence>
<dbReference type="EMBL" id="FKLO01000016">
    <property type="protein sequence ID" value="SAM57584.1"/>
    <property type="molecule type" value="Genomic_DNA"/>
</dbReference>
<reference evidence="3" key="1">
    <citation type="submission" date="2016-04" db="EMBL/GenBank/DDBJ databases">
        <authorList>
            <person name="Tagini F."/>
        </authorList>
    </citation>
    <scope>NUCLEOTIDE SEQUENCE [LARGE SCALE GENOMIC DNA]</scope>
    <source>
        <strain evidence="3">CHUV0807</strain>
    </source>
</reference>